<dbReference type="EMBL" id="JAMZEB010000002">
    <property type="protein sequence ID" value="MCP2363619.1"/>
    <property type="molecule type" value="Genomic_DNA"/>
</dbReference>
<name>A0A9X2GTW1_9ACTN</name>
<accession>A0A9X2GTW1</accession>
<protein>
    <submittedName>
        <fullName evidence="1">Uncharacterized protein</fullName>
    </submittedName>
</protein>
<organism evidence="1 2">
    <name type="scientific">Nonomuraea thailandensis</name>
    <dbReference type="NCBI Taxonomy" id="1188745"/>
    <lineage>
        <taxon>Bacteria</taxon>
        <taxon>Bacillati</taxon>
        <taxon>Actinomycetota</taxon>
        <taxon>Actinomycetes</taxon>
        <taxon>Streptosporangiales</taxon>
        <taxon>Streptosporangiaceae</taxon>
        <taxon>Nonomuraea</taxon>
    </lineage>
</organism>
<evidence type="ECO:0000313" key="1">
    <source>
        <dbReference type="EMBL" id="MCP2363619.1"/>
    </source>
</evidence>
<evidence type="ECO:0000313" key="2">
    <source>
        <dbReference type="Proteomes" id="UP001139648"/>
    </source>
</evidence>
<gene>
    <name evidence="1" type="ORF">HD597_010639</name>
</gene>
<keyword evidence="2" id="KW-1185">Reference proteome</keyword>
<proteinExistence type="predicted"/>
<dbReference type="Proteomes" id="UP001139648">
    <property type="component" value="Unassembled WGS sequence"/>
</dbReference>
<dbReference type="AlphaFoldDB" id="A0A9X2GTW1"/>
<reference evidence="1" key="1">
    <citation type="submission" date="2022-06" db="EMBL/GenBank/DDBJ databases">
        <title>Sequencing the genomes of 1000 actinobacteria strains.</title>
        <authorList>
            <person name="Klenk H.-P."/>
        </authorList>
    </citation>
    <scope>NUCLEOTIDE SEQUENCE</scope>
    <source>
        <strain evidence="1">DSM 46694</strain>
    </source>
</reference>
<comment type="caution">
    <text evidence="1">The sequence shown here is derived from an EMBL/GenBank/DDBJ whole genome shotgun (WGS) entry which is preliminary data.</text>
</comment>
<sequence>MTRERAWPAAQHAWTRPVTSLRSDVPCRVTARLRDGR</sequence>